<comment type="caution">
    <text evidence="2">The sequence shown here is derived from an EMBL/GenBank/DDBJ whole genome shotgun (WGS) entry which is preliminary data.</text>
</comment>
<evidence type="ECO:0000313" key="2">
    <source>
        <dbReference type="EMBL" id="KAJ1984866.1"/>
    </source>
</evidence>
<accession>A0A9W8B887</accession>
<feature type="compositionally biased region" description="Polar residues" evidence="1">
    <location>
        <begin position="69"/>
        <end position="83"/>
    </location>
</feature>
<dbReference type="Proteomes" id="UP001151582">
    <property type="component" value="Unassembled WGS sequence"/>
</dbReference>
<dbReference type="EMBL" id="JANBQB010000009">
    <property type="protein sequence ID" value="KAJ1984866.1"/>
    <property type="molecule type" value="Genomic_DNA"/>
</dbReference>
<reference evidence="2" key="1">
    <citation type="submission" date="2022-07" db="EMBL/GenBank/DDBJ databases">
        <title>Phylogenomic reconstructions and comparative analyses of Kickxellomycotina fungi.</title>
        <authorList>
            <person name="Reynolds N.K."/>
            <person name="Stajich J.E."/>
            <person name="Barry K."/>
            <person name="Grigoriev I.V."/>
            <person name="Crous P."/>
            <person name="Smith M.E."/>
        </authorList>
    </citation>
    <scope>NUCLEOTIDE SEQUENCE</scope>
    <source>
        <strain evidence="2">RSA 567</strain>
    </source>
</reference>
<gene>
    <name evidence="2" type="ORF">H4R34_000406</name>
</gene>
<dbReference type="AlphaFoldDB" id="A0A9W8B887"/>
<keyword evidence="3" id="KW-1185">Reference proteome</keyword>
<feature type="compositionally biased region" description="Basic residues" evidence="1">
    <location>
        <begin position="1"/>
        <end position="11"/>
    </location>
</feature>
<feature type="compositionally biased region" description="Basic residues" evidence="1">
    <location>
        <begin position="23"/>
        <end position="39"/>
    </location>
</feature>
<name>A0A9W8B887_9FUNG</name>
<sequence>MAFRSLPKKSCSKPGPQRALPPTKKRTNSTPGKYKHAAKRRVQTLLAELDAQTSLVMGSLAENARHVAPTSSEATTHSSKPNPQQLIQQKRDQQIDDYERTRQDIQSVTGHVMGLMR</sequence>
<organism evidence="2 3">
    <name type="scientific">Dimargaris verticillata</name>
    <dbReference type="NCBI Taxonomy" id="2761393"/>
    <lineage>
        <taxon>Eukaryota</taxon>
        <taxon>Fungi</taxon>
        <taxon>Fungi incertae sedis</taxon>
        <taxon>Zoopagomycota</taxon>
        <taxon>Kickxellomycotina</taxon>
        <taxon>Dimargaritomycetes</taxon>
        <taxon>Dimargaritales</taxon>
        <taxon>Dimargaritaceae</taxon>
        <taxon>Dimargaris</taxon>
    </lineage>
</organism>
<proteinExistence type="predicted"/>
<feature type="region of interest" description="Disordered" evidence="1">
    <location>
        <begin position="1"/>
        <end position="39"/>
    </location>
</feature>
<protein>
    <submittedName>
        <fullName evidence="2">Uncharacterized protein</fullName>
    </submittedName>
</protein>
<evidence type="ECO:0000256" key="1">
    <source>
        <dbReference type="SAM" id="MobiDB-lite"/>
    </source>
</evidence>
<feature type="region of interest" description="Disordered" evidence="1">
    <location>
        <begin position="62"/>
        <end position="97"/>
    </location>
</feature>
<evidence type="ECO:0000313" key="3">
    <source>
        <dbReference type="Proteomes" id="UP001151582"/>
    </source>
</evidence>